<organism evidence="1 2">
    <name type="scientific">Micromonospora palomenae</name>
    <dbReference type="NCBI Taxonomy" id="1461247"/>
    <lineage>
        <taxon>Bacteria</taxon>
        <taxon>Bacillati</taxon>
        <taxon>Actinomycetota</taxon>
        <taxon>Actinomycetes</taxon>
        <taxon>Micromonosporales</taxon>
        <taxon>Micromonosporaceae</taxon>
        <taxon>Micromonospora</taxon>
    </lineage>
</organism>
<reference evidence="1 2" key="1">
    <citation type="submission" date="2019-06" db="EMBL/GenBank/DDBJ databases">
        <title>Sequencing the genomes of 1000 actinobacteria strains.</title>
        <authorList>
            <person name="Klenk H.-P."/>
        </authorList>
    </citation>
    <scope>NUCLEOTIDE SEQUENCE [LARGE SCALE GENOMIC DNA]</scope>
    <source>
        <strain evidence="1 2">DSM 102131</strain>
    </source>
</reference>
<dbReference type="Proteomes" id="UP000319927">
    <property type="component" value="Unassembled WGS sequence"/>
</dbReference>
<accession>A0A561WW08</accession>
<comment type="caution">
    <text evidence="1">The sequence shown here is derived from an EMBL/GenBank/DDBJ whole genome shotgun (WGS) entry which is preliminary data.</text>
</comment>
<evidence type="ECO:0000313" key="1">
    <source>
        <dbReference type="EMBL" id="TWG28047.1"/>
    </source>
</evidence>
<dbReference type="EMBL" id="VIXA01000001">
    <property type="protein sequence ID" value="TWG28047.1"/>
    <property type="molecule type" value="Genomic_DNA"/>
</dbReference>
<name>A0A561WW08_9ACTN</name>
<dbReference type="AlphaFoldDB" id="A0A561WW08"/>
<evidence type="ECO:0000313" key="2">
    <source>
        <dbReference type="Proteomes" id="UP000319927"/>
    </source>
</evidence>
<evidence type="ECO:0008006" key="3">
    <source>
        <dbReference type="Google" id="ProtNLM"/>
    </source>
</evidence>
<proteinExistence type="predicted"/>
<sequence length="50" mass="5554">MMVERAGGTLAVNDVIDHVLTPIVHRVVFQPETLNDDLAPTFVDYLFAGR</sequence>
<protein>
    <recommendedName>
        <fullName evidence="3">ChlI/MoxR AAA lid domain-containing protein</fullName>
    </recommendedName>
</protein>
<gene>
    <name evidence="1" type="ORF">FHX75_111198</name>
</gene>
<keyword evidence="2" id="KW-1185">Reference proteome</keyword>